<dbReference type="Proteomes" id="UP000504844">
    <property type="component" value="Chromosome"/>
</dbReference>
<reference evidence="7 8" key="1">
    <citation type="submission" date="2020-05" db="EMBL/GenBank/DDBJ databases">
        <title>Complete genome sequence of Deefgea sp. D17.</title>
        <authorList>
            <person name="Bae J.-W."/>
            <person name="Han J.E."/>
        </authorList>
    </citation>
    <scope>NUCLEOTIDE SEQUENCE [LARGE SCALE GENOMIC DNA]</scope>
    <source>
        <strain evidence="7 8">D17</strain>
    </source>
</reference>
<dbReference type="AlphaFoldDB" id="A0A6M8STU8"/>
<dbReference type="InterPro" id="IPR009057">
    <property type="entry name" value="Homeodomain-like_sf"/>
</dbReference>
<dbReference type="GO" id="GO:0003700">
    <property type="term" value="F:DNA-binding transcription factor activity"/>
    <property type="evidence" value="ECO:0007669"/>
    <property type="project" value="TreeGrafter"/>
</dbReference>
<name>A0A6M8STU8_9NEIS</name>
<dbReference type="InterPro" id="IPR050109">
    <property type="entry name" value="HTH-type_TetR-like_transc_reg"/>
</dbReference>
<accession>A0A6M8STU8</accession>
<dbReference type="RefSeq" id="WP_173532733.1">
    <property type="nucleotide sequence ID" value="NZ_CP054143.1"/>
</dbReference>
<dbReference type="InterPro" id="IPR001647">
    <property type="entry name" value="HTH_TetR"/>
</dbReference>
<keyword evidence="8" id="KW-1185">Reference proteome</keyword>
<feature type="DNA-binding region" description="H-T-H motif" evidence="5">
    <location>
        <begin position="33"/>
        <end position="52"/>
    </location>
</feature>
<feature type="domain" description="HTH tetR-type" evidence="6">
    <location>
        <begin position="10"/>
        <end position="70"/>
    </location>
</feature>
<evidence type="ECO:0000313" key="8">
    <source>
        <dbReference type="Proteomes" id="UP000504844"/>
    </source>
</evidence>
<sequence>MARKTKEDAQKTRDAILDAAEQVFFKQGIAQTTMADIANAAQVSRGAVYGHYPNKIDVCKAMSDRMLAHPAMQFTPSSSDALEALVQTGMYYLNLFNQSGSIQTVISILYYRCERSAENMPLIRHRDLITKRSMHYSLRLLRRAVAQQALANKLDLRLSNLYLHTVFDGLYDLLQDFYPERPNAAASDCERLLRNAVSSLKNAPHLQRSAD</sequence>
<dbReference type="Pfam" id="PF00440">
    <property type="entry name" value="TetR_N"/>
    <property type="match status" value="1"/>
</dbReference>
<evidence type="ECO:0000256" key="2">
    <source>
        <dbReference type="ARBA" id="ARBA00023015"/>
    </source>
</evidence>
<dbReference type="PRINTS" id="PR00455">
    <property type="entry name" value="HTHTETR"/>
</dbReference>
<dbReference type="PROSITE" id="PS50977">
    <property type="entry name" value="HTH_TETR_2"/>
    <property type="match status" value="1"/>
</dbReference>
<dbReference type="Pfam" id="PF08361">
    <property type="entry name" value="TetR_C_2"/>
    <property type="match status" value="1"/>
</dbReference>
<evidence type="ECO:0000256" key="3">
    <source>
        <dbReference type="ARBA" id="ARBA00023125"/>
    </source>
</evidence>
<proteinExistence type="predicted"/>
<dbReference type="PANTHER" id="PTHR30055:SF240">
    <property type="entry name" value="HTH-TYPE TRANSCRIPTIONAL REGULATOR ACRR"/>
    <property type="match status" value="1"/>
</dbReference>
<dbReference type="SUPFAM" id="SSF46689">
    <property type="entry name" value="Homeodomain-like"/>
    <property type="match status" value="1"/>
</dbReference>
<gene>
    <name evidence="7" type="ORF">HQN60_05595</name>
</gene>
<dbReference type="InterPro" id="IPR013572">
    <property type="entry name" value="Tscrpt_reg_MAATS_C"/>
</dbReference>
<dbReference type="Gene3D" id="1.10.357.10">
    <property type="entry name" value="Tetracycline Repressor, domain 2"/>
    <property type="match status" value="1"/>
</dbReference>
<keyword evidence="3 5" id="KW-0238">DNA-binding</keyword>
<keyword evidence="4" id="KW-0804">Transcription</keyword>
<dbReference type="EMBL" id="CP054143">
    <property type="protein sequence ID" value="QKJ66229.1"/>
    <property type="molecule type" value="Genomic_DNA"/>
</dbReference>
<evidence type="ECO:0000313" key="7">
    <source>
        <dbReference type="EMBL" id="QKJ66229.1"/>
    </source>
</evidence>
<dbReference type="GO" id="GO:0000976">
    <property type="term" value="F:transcription cis-regulatory region binding"/>
    <property type="evidence" value="ECO:0007669"/>
    <property type="project" value="TreeGrafter"/>
</dbReference>
<organism evidence="7 8">
    <name type="scientific">Deefgea piscis</name>
    <dbReference type="NCBI Taxonomy" id="2739061"/>
    <lineage>
        <taxon>Bacteria</taxon>
        <taxon>Pseudomonadati</taxon>
        <taxon>Pseudomonadota</taxon>
        <taxon>Betaproteobacteria</taxon>
        <taxon>Neisseriales</taxon>
        <taxon>Chitinibacteraceae</taxon>
        <taxon>Deefgea</taxon>
    </lineage>
</organism>
<keyword evidence="2" id="KW-0805">Transcription regulation</keyword>
<evidence type="ECO:0000256" key="4">
    <source>
        <dbReference type="ARBA" id="ARBA00023163"/>
    </source>
</evidence>
<evidence type="ECO:0000256" key="1">
    <source>
        <dbReference type="ARBA" id="ARBA00022491"/>
    </source>
</evidence>
<dbReference type="KEGG" id="dee:HQN60_05595"/>
<evidence type="ECO:0000259" key="6">
    <source>
        <dbReference type="PROSITE" id="PS50977"/>
    </source>
</evidence>
<keyword evidence="1" id="KW-0678">Repressor</keyword>
<dbReference type="PANTHER" id="PTHR30055">
    <property type="entry name" value="HTH-TYPE TRANSCRIPTIONAL REGULATOR RUTR"/>
    <property type="match status" value="1"/>
</dbReference>
<evidence type="ECO:0000256" key="5">
    <source>
        <dbReference type="PROSITE-ProRule" id="PRU00335"/>
    </source>
</evidence>
<protein>
    <submittedName>
        <fullName evidence="7">TetR family transcriptional regulator</fullName>
    </submittedName>
</protein>